<dbReference type="PANTHER" id="PTHR42980">
    <property type="entry name" value="2-OXOISOVALERATE DEHYDROGENASE SUBUNIT BETA-RELATED"/>
    <property type="match status" value="1"/>
</dbReference>
<dbReference type="GO" id="GO:0016491">
    <property type="term" value="F:oxidoreductase activity"/>
    <property type="evidence" value="ECO:0007669"/>
    <property type="project" value="UniProtKB-KW"/>
</dbReference>
<dbReference type="PANTHER" id="PTHR42980:SF1">
    <property type="entry name" value="2-OXOISOVALERATE DEHYDROGENASE SUBUNIT BETA, MITOCHONDRIAL"/>
    <property type="match status" value="1"/>
</dbReference>
<accession>A0A9C5ZNY1</accession>
<keyword evidence="2" id="KW-0560">Oxidoreductase</keyword>
<evidence type="ECO:0000256" key="2">
    <source>
        <dbReference type="ARBA" id="ARBA00023002"/>
    </source>
</evidence>
<dbReference type="SUPFAM" id="SSF52518">
    <property type="entry name" value="Thiamin diphosphate-binding fold (THDP-binding)"/>
    <property type="match status" value="1"/>
</dbReference>
<dbReference type="GO" id="GO:0009083">
    <property type="term" value="P:branched-chain amino acid catabolic process"/>
    <property type="evidence" value="ECO:0007669"/>
    <property type="project" value="TreeGrafter"/>
</dbReference>
<dbReference type="KEGG" id="gfs:119644506"/>
<evidence type="ECO:0000313" key="3">
    <source>
        <dbReference type="Proteomes" id="UP000092443"/>
    </source>
</evidence>
<reference evidence="4" key="1">
    <citation type="submission" date="2025-08" db="UniProtKB">
        <authorList>
            <consortium name="RefSeq"/>
        </authorList>
    </citation>
    <scope>IDENTIFICATION</scope>
    <source>
        <tissue evidence="4">Whole body pupa</tissue>
    </source>
</reference>
<dbReference type="RefSeq" id="XP_037899995.1">
    <property type="nucleotide sequence ID" value="XM_038044067.1"/>
</dbReference>
<keyword evidence="3" id="KW-1185">Reference proteome</keyword>
<gene>
    <name evidence="4" type="primary">LOC119644506</name>
</gene>
<protein>
    <submittedName>
        <fullName evidence="4">2-oxoisovalerate dehydrogenase subunit beta, mitochondrial-like</fullName>
    </submittedName>
</protein>
<dbReference type="InterPro" id="IPR029061">
    <property type="entry name" value="THDP-binding"/>
</dbReference>
<dbReference type="GO" id="GO:0007584">
    <property type="term" value="P:response to nutrient"/>
    <property type="evidence" value="ECO:0007669"/>
    <property type="project" value="TreeGrafter"/>
</dbReference>
<evidence type="ECO:0000313" key="4">
    <source>
        <dbReference type="RefSeq" id="XP_037899995.1"/>
    </source>
</evidence>
<dbReference type="GeneID" id="119644506"/>
<proteinExistence type="predicted"/>
<name>A0A9C5ZNY1_9MUSC</name>
<sequence>MFQAINNAMDIGLGEGPTLPFGEDVGFGGVFCCSINLTDKYVKDWVFGTPLCEQSIAGSAGTRVANAGETAIAEIQFANYIFPAFDHIINEAAKFRYRSEGISTAVL</sequence>
<dbReference type="Proteomes" id="UP000092443">
    <property type="component" value="Unplaced"/>
</dbReference>
<evidence type="ECO:0000256" key="1">
    <source>
        <dbReference type="ARBA" id="ARBA00001964"/>
    </source>
</evidence>
<organism evidence="3 4">
    <name type="scientific">Glossina fuscipes</name>
    <dbReference type="NCBI Taxonomy" id="7396"/>
    <lineage>
        <taxon>Eukaryota</taxon>
        <taxon>Metazoa</taxon>
        <taxon>Ecdysozoa</taxon>
        <taxon>Arthropoda</taxon>
        <taxon>Hexapoda</taxon>
        <taxon>Insecta</taxon>
        <taxon>Pterygota</taxon>
        <taxon>Neoptera</taxon>
        <taxon>Endopterygota</taxon>
        <taxon>Diptera</taxon>
        <taxon>Brachycera</taxon>
        <taxon>Muscomorpha</taxon>
        <taxon>Hippoboscoidea</taxon>
        <taxon>Glossinidae</taxon>
        <taxon>Glossina</taxon>
    </lineage>
</organism>
<comment type="cofactor">
    <cofactor evidence="1">
        <name>thiamine diphosphate</name>
        <dbReference type="ChEBI" id="CHEBI:58937"/>
    </cofactor>
</comment>
<dbReference type="Gene3D" id="3.40.50.970">
    <property type="match status" value="1"/>
</dbReference>
<dbReference type="AlphaFoldDB" id="A0A9C5ZNY1"/>